<dbReference type="PANTHER" id="PTHR47019">
    <property type="entry name" value="LIPID II FLIPPASE MURJ"/>
    <property type="match status" value="1"/>
</dbReference>
<feature type="transmembrane region" description="Helical" evidence="8">
    <location>
        <begin position="401"/>
        <end position="421"/>
    </location>
</feature>
<keyword evidence="11" id="KW-1185">Reference proteome</keyword>
<feature type="transmembrane region" description="Helical" evidence="8">
    <location>
        <begin position="26"/>
        <end position="43"/>
    </location>
</feature>
<feature type="transmembrane region" description="Helical" evidence="8">
    <location>
        <begin position="336"/>
        <end position="357"/>
    </location>
</feature>
<comment type="pathway">
    <text evidence="8">Cell wall biogenesis; peptidoglycan biosynthesis.</text>
</comment>
<dbReference type="GO" id="GO:0005886">
    <property type="term" value="C:plasma membrane"/>
    <property type="evidence" value="ECO:0007669"/>
    <property type="project" value="UniProtKB-SubCell"/>
</dbReference>
<comment type="similarity">
    <text evidence="8 9">Belongs to the MurJ/MviN family.</text>
</comment>
<evidence type="ECO:0000256" key="5">
    <source>
        <dbReference type="ARBA" id="ARBA00022984"/>
    </source>
</evidence>
<name>A0A5B8XUC6_9DELT</name>
<feature type="transmembrane region" description="Helical" evidence="8">
    <location>
        <begin position="291"/>
        <end position="315"/>
    </location>
</feature>
<keyword evidence="7 8" id="KW-0472">Membrane</keyword>
<dbReference type="GO" id="GO:0015648">
    <property type="term" value="F:lipid-linked peptidoglycan transporter activity"/>
    <property type="evidence" value="ECO:0007669"/>
    <property type="project" value="UniProtKB-UniRule"/>
</dbReference>
<accession>A0A5B8XUC6</accession>
<dbReference type="InterPro" id="IPR004268">
    <property type="entry name" value="MurJ"/>
</dbReference>
<dbReference type="CDD" id="cd13123">
    <property type="entry name" value="MATE_MurJ_like"/>
    <property type="match status" value="1"/>
</dbReference>
<feature type="transmembrane region" description="Helical" evidence="8">
    <location>
        <begin position="106"/>
        <end position="128"/>
    </location>
</feature>
<keyword evidence="5 8" id="KW-0573">Peptidoglycan synthesis</keyword>
<sequence length="536" mass="57915">MQDDSFDCSGGVDSGLANSAEVVNKLAIATLILAASTLLSRVLGFLREVFIAYLHGATAATDAYYAAFTLPDLMNYFLAGGALSVTFIPMFSAYLAREDEAGGWRLFSIVATTMGMLMLALTVVLIVFTPQIVPHLFPGFDDPAQMDLLVRMTRIVMPAQLAFYVGGVLNASLMARQIFWPSALMPLVYNLFIILGGVALHPWIGVEGFAVGVVAGAFLGPLAIPLWASRKSISYQFRFAPFDPEFKKFVWVTLPLMIGVSLVTVDEWLLRYFGSMHESGAISWLTNSRKLMMFAFAVIGQAAGQAALPFFARLYHEGKEDELGQTLSASLQRVMFFSLIASAGLFVVAEPLVFLVFQRGAFSVEDAAITAELLMYFSIGLAAWGAQTLAVRGFYAREDTWTPMIISSVVTVAALPAYWLLNESMGIQGLALATSVGMVMNVVATVGFYRFKGHSLPLKPVGLGSLRGVGLGLPAALGAWLVLEQFDFGEGALGYALSFGSSGLVFLGVLLALIALIKPPEVEVLRAKIARKLRRK</sequence>
<feature type="transmembrane region" description="Helical" evidence="8">
    <location>
        <begin position="495"/>
        <end position="517"/>
    </location>
</feature>
<protein>
    <recommendedName>
        <fullName evidence="8">Probable lipid II flippase MurJ</fullName>
    </recommendedName>
</protein>
<dbReference type="GO" id="GO:0009252">
    <property type="term" value="P:peptidoglycan biosynthetic process"/>
    <property type="evidence" value="ECO:0007669"/>
    <property type="project" value="UniProtKB-UniRule"/>
</dbReference>
<dbReference type="AlphaFoldDB" id="A0A5B8XUC6"/>
<feature type="transmembrane region" description="Helical" evidence="8">
    <location>
        <begin position="183"/>
        <end position="203"/>
    </location>
</feature>
<evidence type="ECO:0000256" key="3">
    <source>
        <dbReference type="ARBA" id="ARBA00022692"/>
    </source>
</evidence>
<dbReference type="GO" id="GO:0071555">
    <property type="term" value="P:cell wall organization"/>
    <property type="evidence" value="ECO:0007669"/>
    <property type="project" value="UniProtKB-UniRule"/>
</dbReference>
<feature type="transmembrane region" description="Helical" evidence="8">
    <location>
        <begin position="73"/>
        <end position="94"/>
    </location>
</feature>
<evidence type="ECO:0000256" key="6">
    <source>
        <dbReference type="ARBA" id="ARBA00022989"/>
    </source>
</evidence>
<gene>
    <name evidence="8 10" type="primary">murJ</name>
    <name evidence="10" type="ORF">FRD01_10485</name>
</gene>
<keyword evidence="8 9" id="KW-0961">Cell wall biogenesis/degradation</keyword>
<evidence type="ECO:0000313" key="11">
    <source>
        <dbReference type="Proteomes" id="UP000321595"/>
    </source>
</evidence>
<dbReference type="OrthoDB" id="9804143at2"/>
<reference evidence="10 11" key="1">
    <citation type="submission" date="2019-08" db="EMBL/GenBank/DDBJ databases">
        <authorList>
            <person name="Liang Q."/>
        </authorList>
    </citation>
    <scope>NUCLEOTIDE SEQUENCE [LARGE SCALE GENOMIC DNA]</scope>
    <source>
        <strain evidence="10 11">V1718</strain>
    </source>
</reference>
<dbReference type="NCBIfam" id="TIGR01695">
    <property type="entry name" value="murJ_mviN"/>
    <property type="match status" value="1"/>
</dbReference>
<feature type="transmembrane region" description="Helical" evidence="8">
    <location>
        <begin position="427"/>
        <end position="449"/>
    </location>
</feature>
<keyword evidence="2 8" id="KW-1003">Cell membrane</keyword>
<dbReference type="PIRSF" id="PIRSF002869">
    <property type="entry name" value="MviN"/>
    <property type="match status" value="1"/>
</dbReference>
<dbReference type="HAMAP" id="MF_02078">
    <property type="entry name" value="MurJ_MviN"/>
    <property type="match status" value="1"/>
</dbReference>
<evidence type="ECO:0000313" key="10">
    <source>
        <dbReference type="EMBL" id="QED27653.1"/>
    </source>
</evidence>
<feature type="transmembrane region" description="Helical" evidence="8">
    <location>
        <begin position="249"/>
        <end position="271"/>
    </location>
</feature>
<dbReference type="PRINTS" id="PR01806">
    <property type="entry name" value="VIRFACTRMVIN"/>
</dbReference>
<keyword evidence="4 8" id="KW-0133">Cell shape</keyword>
<dbReference type="PANTHER" id="PTHR47019:SF1">
    <property type="entry name" value="LIPID II FLIPPASE MURJ"/>
    <property type="match status" value="1"/>
</dbReference>
<dbReference type="EMBL" id="CP042467">
    <property type="protein sequence ID" value="QED27653.1"/>
    <property type="molecule type" value="Genomic_DNA"/>
</dbReference>
<dbReference type="Proteomes" id="UP000321595">
    <property type="component" value="Chromosome"/>
</dbReference>
<feature type="transmembrane region" description="Helical" evidence="8">
    <location>
        <begin position="148"/>
        <end position="171"/>
    </location>
</feature>
<keyword evidence="6 8" id="KW-1133">Transmembrane helix</keyword>
<dbReference type="KEGG" id="bbae:FRD01_10485"/>
<dbReference type="GO" id="GO:0008360">
    <property type="term" value="P:regulation of cell shape"/>
    <property type="evidence" value="ECO:0007669"/>
    <property type="project" value="UniProtKB-UniRule"/>
</dbReference>
<evidence type="ECO:0000256" key="4">
    <source>
        <dbReference type="ARBA" id="ARBA00022960"/>
    </source>
</evidence>
<comment type="subcellular location">
    <subcellularLocation>
        <location evidence="1 8">Cell membrane</location>
        <topology evidence="1 8">Multi-pass membrane protein</topology>
    </subcellularLocation>
</comment>
<keyword evidence="8 9" id="KW-0813">Transport</keyword>
<dbReference type="Pfam" id="PF03023">
    <property type="entry name" value="MurJ"/>
    <property type="match status" value="1"/>
</dbReference>
<feature type="transmembrane region" description="Helical" evidence="8">
    <location>
        <begin position="369"/>
        <end position="389"/>
    </location>
</feature>
<feature type="transmembrane region" description="Helical" evidence="8">
    <location>
        <begin position="50"/>
        <end position="67"/>
    </location>
</feature>
<evidence type="ECO:0000256" key="8">
    <source>
        <dbReference type="HAMAP-Rule" id="MF_02078"/>
    </source>
</evidence>
<feature type="transmembrane region" description="Helical" evidence="8">
    <location>
        <begin position="461"/>
        <end position="483"/>
    </location>
</feature>
<evidence type="ECO:0000256" key="7">
    <source>
        <dbReference type="ARBA" id="ARBA00023136"/>
    </source>
</evidence>
<organism evidence="10 11">
    <name type="scientific">Microvenator marinus</name>
    <dbReference type="NCBI Taxonomy" id="2600177"/>
    <lineage>
        <taxon>Bacteria</taxon>
        <taxon>Deltaproteobacteria</taxon>
        <taxon>Bradymonadales</taxon>
        <taxon>Microvenatoraceae</taxon>
        <taxon>Microvenator</taxon>
    </lineage>
</organism>
<evidence type="ECO:0000256" key="1">
    <source>
        <dbReference type="ARBA" id="ARBA00004651"/>
    </source>
</evidence>
<dbReference type="UniPathway" id="UPA00219"/>
<proteinExistence type="inferred from homology"/>
<dbReference type="InterPro" id="IPR051050">
    <property type="entry name" value="Lipid_II_flippase_MurJ/MviN"/>
</dbReference>
<dbReference type="GO" id="GO:0034204">
    <property type="term" value="P:lipid translocation"/>
    <property type="evidence" value="ECO:0007669"/>
    <property type="project" value="TreeGrafter"/>
</dbReference>
<evidence type="ECO:0000256" key="9">
    <source>
        <dbReference type="PIRNR" id="PIRNR002869"/>
    </source>
</evidence>
<evidence type="ECO:0000256" key="2">
    <source>
        <dbReference type="ARBA" id="ARBA00022475"/>
    </source>
</evidence>
<keyword evidence="3 8" id="KW-0812">Transmembrane</keyword>
<comment type="function">
    <text evidence="8 9">Involved in peptidoglycan biosynthesis. Transports lipid-linked peptidoglycan precursors from the inner to the outer leaflet of the cytoplasmic membrane.</text>
</comment>
<feature type="transmembrane region" description="Helical" evidence="8">
    <location>
        <begin position="209"/>
        <end position="228"/>
    </location>
</feature>